<keyword evidence="2" id="KW-1185">Reference proteome</keyword>
<name>A0ACC2N2P0_9HYME</name>
<proteinExistence type="predicted"/>
<dbReference type="EMBL" id="CM056744">
    <property type="protein sequence ID" value="KAJ8665439.1"/>
    <property type="molecule type" value="Genomic_DNA"/>
</dbReference>
<reference evidence="1" key="1">
    <citation type="submission" date="2023-04" db="EMBL/GenBank/DDBJ databases">
        <title>A chromosome-level genome assembly of the parasitoid wasp Eretmocerus hayati.</title>
        <authorList>
            <person name="Zhong Y."/>
            <person name="Liu S."/>
            <person name="Liu Y."/>
        </authorList>
    </citation>
    <scope>NUCLEOTIDE SEQUENCE</scope>
    <source>
        <strain evidence="1">ZJU_SS_LIU_2023</strain>
    </source>
</reference>
<protein>
    <submittedName>
        <fullName evidence="1">Uncharacterized protein</fullName>
    </submittedName>
</protein>
<evidence type="ECO:0000313" key="2">
    <source>
        <dbReference type="Proteomes" id="UP001239111"/>
    </source>
</evidence>
<comment type="caution">
    <text evidence="1">The sequence shown here is derived from an EMBL/GenBank/DDBJ whole genome shotgun (WGS) entry which is preliminary data.</text>
</comment>
<evidence type="ECO:0000313" key="1">
    <source>
        <dbReference type="EMBL" id="KAJ8665439.1"/>
    </source>
</evidence>
<gene>
    <name evidence="1" type="ORF">QAD02_007101</name>
</gene>
<organism evidence="1 2">
    <name type="scientific">Eretmocerus hayati</name>
    <dbReference type="NCBI Taxonomy" id="131215"/>
    <lineage>
        <taxon>Eukaryota</taxon>
        <taxon>Metazoa</taxon>
        <taxon>Ecdysozoa</taxon>
        <taxon>Arthropoda</taxon>
        <taxon>Hexapoda</taxon>
        <taxon>Insecta</taxon>
        <taxon>Pterygota</taxon>
        <taxon>Neoptera</taxon>
        <taxon>Endopterygota</taxon>
        <taxon>Hymenoptera</taxon>
        <taxon>Apocrita</taxon>
        <taxon>Proctotrupomorpha</taxon>
        <taxon>Chalcidoidea</taxon>
        <taxon>Aphelinidae</taxon>
        <taxon>Aphelininae</taxon>
        <taxon>Eretmocerus</taxon>
    </lineage>
</organism>
<accession>A0ACC2N2P0</accession>
<dbReference type="Proteomes" id="UP001239111">
    <property type="component" value="Chromosome 4"/>
</dbReference>
<sequence length="315" mass="36867">MHTFLDHEKNDLFNVLNSSKKGRILLERYANDQYLDIVDLKDIVVYHYMIENFEITTPEFSVIKENTLKLFPCQANQVVYEAPGGGVGPRGYYYNHLRTIRNKARLADDLLSREPGESESNDNEDCDEEAEGLLYLTDSNKAAYRKEDVIKAWDDHYPERLELLLGNKKKRRPWVSVEKYFGSFKCLDQLMLILLDPTERSQKQEDYETWLRKRDQEILPYLILFGKVPNVEASICVNSHLDAYTNPLEAVQVYYKCLTALQRFPNLAEFAWSYIDLALYKFDFKSINSNVKKFEAKIESVKIVDSERQLMPPMI</sequence>